<evidence type="ECO:0000256" key="1">
    <source>
        <dbReference type="ARBA" id="ARBA00022741"/>
    </source>
</evidence>
<dbReference type="InterPro" id="IPR000873">
    <property type="entry name" value="AMP-dep_synth/lig_dom"/>
</dbReference>
<dbReference type="OrthoDB" id="70225at2157"/>
<dbReference type="Proteomes" id="UP000011625">
    <property type="component" value="Unassembled WGS sequence"/>
</dbReference>
<organism evidence="4 5">
    <name type="scientific">Halococcus salifodinae DSM 8989</name>
    <dbReference type="NCBI Taxonomy" id="1227456"/>
    <lineage>
        <taxon>Archaea</taxon>
        <taxon>Methanobacteriati</taxon>
        <taxon>Methanobacteriota</taxon>
        <taxon>Stenosarchaea group</taxon>
        <taxon>Halobacteria</taxon>
        <taxon>Halobacteriales</taxon>
        <taxon>Halococcaceae</taxon>
        <taxon>Halococcus</taxon>
    </lineage>
</organism>
<dbReference type="PATRIC" id="fig|1227456.3.peg.571"/>
<dbReference type="PANTHER" id="PTHR43272">
    <property type="entry name" value="LONG-CHAIN-FATTY-ACID--COA LIGASE"/>
    <property type="match status" value="1"/>
</dbReference>
<dbReference type="AlphaFoldDB" id="M0NF13"/>
<dbReference type="RefSeq" id="WP_005039690.1">
    <property type="nucleotide sequence ID" value="NZ_AOME01000014.1"/>
</dbReference>
<dbReference type="Gene3D" id="3.40.50.12780">
    <property type="entry name" value="N-terminal domain of ligase-like"/>
    <property type="match status" value="1"/>
</dbReference>
<dbReference type="InterPro" id="IPR020845">
    <property type="entry name" value="AMP-binding_CS"/>
</dbReference>
<dbReference type="GO" id="GO:0016020">
    <property type="term" value="C:membrane"/>
    <property type="evidence" value="ECO:0007669"/>
    <property type="project" value="TreeGrafter"/>
</dbReference>
<feature type="domain" description="AMP-dependent synthetase/ligase" evidence="3">
    <location>
        <begin position="59"/>
        <end position="472"/>
    </location>
</feature>
<dbReference type="PANTHER" id="PTHR43272:SF33">
    <property type="entry name" value="AMP-BINDING DOMAIN-CONTAINING PROTEIN-RELATED"/>
    <property type="match status" value="1"/>
</dbReference>
<reference evidence="4 5" key="1">
    <citation type="journal article" date="2014" name="PLoS Genet.">
        <title>Phylogenetically driven sequencing of extremely halophilic archaea reveals strategies for static and dynamic osmo-response.</title>
        <authorList>
            <person name="Becker E.A."/>
            <person name="Seitzer P.M."/>
            <person name="Tritt A."/>
            <person name="Larsen D."/>
            <person name="Krusor M."/>
            <person name="Yao A.I."/>
            <person name="Wu D."/>
            <person name="Madern D."/>
            <person name="Eisen J.A."/>
            <person name="Darling A.E."/>
            <person name="Facciotti M.T."/>
        </authorList>
    </citation>
    <scope>NUCLEOTIDE SEQUENCE [LARGE SCALE GENOMIC DNA]</scope>
    <source>
        <strain evidence="4 5">DSM 8989</strain>
    </source>
</reference>
<keyword evidence="5" id="KW-1185">Reference proteome</keyword>
<dbReference type="PROSITE" id="PS00455">
    <property type="entry name" value="AMP_BINDING"/>
    <property type="match status" value="1"/>
</dbReference>
<comment type="caution">
    <text evidence="4">The sequence shown here is derived from an EMBL/GenBank/DDBJ whole genome shotgun (WGS) entry which is preliminary data.</text>
</comment>
<protein>
    <submittedName>
        <fullName evidence="4">Acyl-CoA synthetase</fullName>
    </submittedName>
</protein>
<dbReference type="GO" id="GO:0005524">
    <property type="term" value="F:ATP binding"/>
    <property type="evidence" value="ECO:0007669"/>
    <property type="project" value="UniProtKB-KW"/>
</dbReference>
<evidence type="ECO:0000313" key="5">
    <source>
        <dbReference type="Proteomes" id="UP000011625"/>
    </source>
</evidence>
<dbReference type="EMBL" id="AOME01000014">
    <property type="protein sequence ID" value="EMA55285.1"/>
    <property type="molecule type" value="Genomic_DNA"/>
</dbReference>
<proteinExistence type="predicted"/>
<dbReference type="SUPFAM" id="SSF56801">
    <property type="entry name" value="Acetyl-CoA synthetase-like"/>
    <property type="match status" value="1"/>
</dbReference>
<gene>
    <name evidence="4" type="ORF">C450_02745</name>
</gene>
<dbReference type="CDD" id="cd05907">
    <property type="entry name" value="VL_LC_FACS_like"/>
    <property type="match status" value="1"/>
</dbReference>
<evidence type="ECO:0000259" key="3">
    <source>
        <dbReference type="Pfam" id="PF00501"/>
    </source>
</evidence>
<evidence type="ECO:0000256" key="2">
    <source>
        <dbReference type="ARBA" id="ARBA00022840"/>
    </source>
</evidence>
<evidence type="ECO:0000313" key="4">
    <source>
        <dbReference type="EMBL" id="EMA55285.1"/>
    </source>
</evidence>
<dbReference type="InterPro" id="IPR042099">
    <property type="entry name" value="ANL_N_sf"/>
</dbReference>
<name>M0NF13_9EURY</name>
<sequence length="645" mass="70606">MAWQDAEASFESDVLGETTVPKMFEASTPRNAELVAQRYKGGIYDRSLAGPVLPTAPDGEYASLSYARMRRSVRRLAAGFRDLGVEAGDRVGIFANTRMEWAQTDFALLAAGGVVTTVYTGSSPDQVEYLLDDPGATGVVVENEELLERVLAVEDELDLEFVVSMDEIDGYGDRDDVLTLAQVHERGVGAFDADAYEGWLDDRAPDDLASLIYTSGTTGQPKGVQLTHRNFKSNVDQVYRRFGPRPDKGDTPAIDTDSEAISFLPLAHVFERLSGHFLMFAAGATVGYAESPDTLQEDFGLLQPTTGASVPRVYEKLYDAIRDQAAESAVRERIFEWAVEIGRTYQTADSPGIGLRAKRAVADRLVFGQVREALGGNVEFLISGGGSLSPDLAELFHGMGVPILEGYGLTETAPVVSVNPPEEPEVGTIGPPVHDEEVRIDSTVVADDLAAKSGGEVGELLVRGPNVTDGYWNRPEETEDAFSEGWFRTGDVVEQQPDGYITFRERSKQLLVLSTGKNVAPGPIEDSFAQHSAVEQCMAVGDGEKFVGALIVPNEAHVREWAADEGIDLPDDSQALCEDARVQEYVQETVTTVNEDFEAHEKIKKFALVPEEFTEDNDLLTPTMKKKRRNVLDRYADEIERLYGR</sequence>
<keyword evidence="2" id="KW-0067">ATP-binding</keyword>
<keyword evidence="1" id="KW-0547">Nucleotide-binding</keyword>
<dbReference type="GO" id="GO:0004467">
    <property type="term" value="F:long-chain fatty acid-CoA ligase activity"/>
    <property type="evidence" value="ECO:0007669"/>
    <property type="project" value="TreeGrafter"/>
</dbReference>
<dbReference type="Pfam" id="PF23562">
    <property type="entry name" value="AMP-binding_C_3"/>
    <property type="match status" value="1"/>
</dbReference>
<dbReference type="STRING" id="1227456.C450_02745"/>
<accession>M0NF13</accession>
<dbReference type="Pfam" id="PF00501">
    <property type="entry name" value="AMP-binding"/>
    <property type="match status" value="1"/>
</dbReference>